<feature type="domain" description="N-acyl amino acid synthase FeeM catalytic core" evidence="1">
    <location>
        <begin position="20"/>
        <end position="170"/>
    </location>
</feature>
<organism evidence="2 3">
    <name type="scientific">Alkalibacterium thalassium</name>
    <dbReference type="NCBI Taxonomy" id="426701"/>
    <lineage>
        <taxon>Bacteria</taxon>
        <taxon>Bacillati</taxon>
        <taxon>Bacillota</taxon>
        <taxon>Bacilli</taxon>
        <taxon>Lactobacillales</taxon>
        <taxon>Carnobacteriaceae</taxon>
        <taxon>Alkalibacterium</taxon>
    </lineage>
</organism>
<keyword evidence="3" id="KW-1185">Reference proteome</keyword>
<dbReference type="Proteomes" id="UP000199433">
    <property type="component" value="Unassembled WGS sequence"/>
</dbReference>
<evidence type="ECO:0000259" key="1">
    <source>
        <dbReference type="Pfam" id="PF21926"/>
    </source>
</evidence>
<dbReference type="STRING" id="426701.SAMN04488098_101830"/>
<sequence length="203" mass="23907">MDQNEAYHYCQAEGYMRSKAIELHHQRYQEVGFLRQDEDDPYIDASTYFIVQTPDMEEVVGVTRLIFSPLDDLPTMKHFTIYDIDKMKIAGLERTKYAEISAFTKMPKHDVGLGLIRTVLNYSLSNGLTHWVCCIDERVYRYMHRIFKFPFEVIGDPNVYLGSKTIPCVLNLEQCLDTLKEKRRKLYDYFMENEDNLMEGSNI</sequence>
<evidence type="ECO:0000313" key="3">
    <source>
        <dbReference type="Proteomes" id="UP000199433"/>
    </source>
</evidence>
<dbReference type="InterPro" id="IPR016181">
    <property type="entry name" value="Acyl_CoA_acyltransferase"/>
</dbReference>
<dbReference type="RefSeq" id="WP_091266571.1">
    <property type="nucleotide sequence ID" value="NZ_FNFK01000018.1"/>
</dbReference>
<reference evidence="3" key="1">
    <citation type="submission" date="2016-10" db="EMBL/GenBank/DDBJ databases">
        <authorList>
            <person name="Varghese N."/>
            <person name="Submissions S."/>
        </authorList>
    </citation>
    <scope>NUCLEOTIDE SEQUENCE [LARGE SCALE GENOMIC DNA]</scope>
    <source>
        <strain evidence="3">DSM 19181</strain>
    </source>
</reference>
<gene>
    <name evidence="2" type="ORF">SAMN04488098_101830</name>
</gene>
<name>A0A1G9A7T0_9LACT</name>
<dbReference type="InterPro" id="IPR054597">
    <property type="entry name" value="FeeM_cat"/>
</dbReference>
<proteinExistence type="predicted"/>
<protein>
    <submittedName>
        <fullName evidence="2">N-acyl-L-homoserine lactone synthetase</fullName>
    </submittedName>
</protein>
<dbReference type="EMBL" id="FNFK01000018">
    <property type="protein sequence ID" value="SDK23348.1"/>
    <property type="molecule type" value="Genomic_DNA"/>
</dbReference>
<dbReference type="Gene3D" id="3.40.630.30">
    <property type="match status" value="1"/>
</dbReference>
<dbReference type="SUPFAM" id="SSF55729">
    <property type="entry name" value="Acyl-CoA N-acyltransferases (Nat)"/>
    <property type="match status" value="1"/>
</dbReference>
<dbReference type="Pfam" id="PF21926">
    <property type="entry name" value="FeeM"/>
    <property type="match status" value="1"/>
</dbReference>
<dbReference type="OrthoDB" id="2856575at2"/>
<dbReference type="AlphaFoldDB" id="A0A1G9A7T0"/>
<accession>A0A1G9A7T0</accession>
<evidence type="ECO:0000313" key="2">
    <source>
        <dbReference type="EMBL" id="SDK23348.1"/>
    </source>
</evidence>